<evidence type="ECO:0000256" key="2">
    <source>
        <dbReference type="SAM" id="MobiDB-lite"/>
    </source>
</evidence>
<dbReference type="RefSeq" id="WP_263413242.1">
    <property type="nucleotide sequence ID" value="NZ_BAABBH010000001.1"/>
</dbReference>
<keyword evidence="3" id="KW-0812">Transmembrane</keyword>
<keyword evidence="5" id="KW-1185">Reference proteome</keyword>
<dbReference type="EMBL" id="JBJYXY010000001">
    <property type="protein sequence ID" value="MFN2975227.1"/>
    <property type="molecule type" value="Genomic_DNA"/>
</dbReference>
<feature type="transmembrane region" description="Helical" evidence="3">
    <location>
        <begin position="86"/>
        <end position="108"/>
    </location>
</feature>
<proteinExistence type="predicted"/>
<accession>A0ABW9KI17</accession>
<keyword evidence="1" id="KW-0175">Coiled coil</keyword>
<keyword evidence="3" id="KW-1133">Transmembrane helix</keyword>
<protein>
    <submittedName>
        <fullName evidence="4">Uncharacterized protein</fullName>
    </submittedName>
</protein>
<evidence type="ECO:0000256" key="1">
    <source>
        <dbReference type="SAM" id="Coils"/>
    </source>
</evidence>
<reference evidence="4 5" key="1">
    <citation type="submission" date="2024-12" db="EMBL/GenBank/DDBJ databases">
        <authorList>
            <person name="Lee Y."/>
        </authorList>
    </citation>
    <scope>NUCLEOTIDE SEQUENCE [LARGE SCALE GENOMIC DNA]</scope>
    <source>
        <strain evidence="4 5">03SUJ4</strain>
    </source>
</reference>
<dbReference type="Proteomes" id="UP001634747">
    <property type="component" value="Unassembled WGS sequence"/>
</dbReference>
<evidence type="ECO:0000313" key="5">
    <source>
        <dbReference type="Proteomes" id="UP001634747"/>
    </source>
</evidence>
<gene>
    <name evidence="4" type="ORF">ACK2TP_05580</name>
</gene>
<name>A0ABW9KI17_9BACT</name>
<feature type="coiled-coil region" evidence="1">
    <location>
        <begin position="582"/>
        <end position="620"/>
    </location>
</feature>
<sequence>MAAPVWVLSVDLQTKTAAFTTGLNDAAQKARGSFKDIAGGAKDMGDGVAQSSVNVRAALGLFDNSIRGNHAAAMADMIREFQNTKLVMMALPFAATAGAFIALGGVAVELVEHFKKVREEHEKLTSVQTEFGTAANNAYRSLDDKMLQAEKRADELKNDHLGALRAELKLIDSQSMAELMHQFEGVEKIADEVFSHLQGHWYTIGKGPEGAKHALDDFSVHYRNLLSQGKSEEASGLLSGTLQQARSVLALQQQAASTSSGWGKQTDDSKFMEHQAALNKLKQYGIGFDKEDLEAQQQLIDTLQTQTTIQQKISALKGQEGSNATRETGNEASARASEAAKQAAATRQAIAEQQLAGDRALANAQLDLSNATVQQRLASDLGFAQRELDIKLKANAEQAAALDKSGKDYTNQLAHVHEEAEVLVAQHTAQVAELTSRASVEQNRKDIADLEAAERAKIAATSQGSTARLAAIDQAMQTARQHALQETDFYRSLGSERVEVGRQIAEQTAKVQAELGKEAAENQQKMSELALDAELERQAVLNSSRRQTEAQQINQQLQTANEMYALKQTALSQELSALDKSGKDYEVKLKQILDRQKQLQQQHENEVDQVRNQAEIQRNQRIIAAEQSAANTIANTLTGLATKHLTFAQILESTTQQAASSLIHLAIASLDANGRTKISESAAAARSAFLSTMKAFPAPVNLIAAPLAGAAAFSSMMAFASGTDSVPGQGNGDTVPAMLTPGEGVVPKGVMEGLRNVARNGGFDQGGGHTYHVHVRPTYHLQALDGDGIETTLNKHTDVLQKHFETAVRRMNR</sequence>
<evidence type="ECO:0000313" key="4">
    <source>
        <dbReference type="EMBL" id="MFN2975227.1"/>
    </source>
</evidence>
<feature type="region of interest" description="Disordered" evidence="2">
    <location>
        <begin position="317"/>
        <end position="336"/>
    </location>
</feature>
<feature type="compositionally biased region" description="Polar residues" evidence="2">
    <location>
        <begin position="320"/>
        <end position="331"/>
    </location>
</feature>
<evidence type="ECO:0000256" key="3">
    <source>
        <dbReference type="SAM" id="Phobius"/>
    </source>
</evidence>
<organism evidence="4 5">
    <name type="scientific">Terriglobus aquaticus</name>
    <dbReference type="NCBI Taxonomy" id="940139"/>
    <lineage>
        <taxon>Bacteria</taxon>
        <taxon>Pseudomonadati</taxon>
        <taxon>Acidobacteriota</taxon>
        <taxon>Terriglobia</taxon>
        <taxon>Terriglobales</taxon>
        <taxon>Acidobacteriaceae</taxon>
        <taxon>Terriglobus</taxon>
    </lineage>
</organism>
<keyword evidence="3" id="KW-0472">Membrane</keyword>
<comment type="caution">
    <text evidence="4">The sequence shown here is derived from an EMBL/GenBank/DDBJ whole genome shotgun (WGS) entry which is preliminary data.</text>
</comment>